<evidence type="ECO:0000313" key="2">
    <source>
        <dbReference type="WBParaSite" id="Pan_g14105.t1"/>
    </source>
</evidence>
<reference evidence="2" key="2">
    <citation type="submission" date="2020-10" db="UniProtKB">
        <authorList>
            <consortium name="WormBaseParasite"/>
        </authorList>
    </citation>
    <scope>IDENTIFICATION</scope>
</reference>
<reference evidence="1" key="1">
    <citation type="journal article" date="2013" name="Genetics">
        <title>The draft genome and transcriptome of Panagrellus redivivus are shaped by the harsh demands of a free-living lifestyle.</title>
        <authorList>
            <person name="Srinivasan J."/>
            <person name="Dillman A.R."/>
            <person name="Macchietto M.G."/>
            <person name="Heikkinen L."/>
            <person name="Lakso M."/>
            <person name="Fracchia K.M."/>
            <person name="Antoshechkin I."/>
            <person name="Mortazavi A."/>
            <person name="Wong G."/>
            <person name="Sternberg P.W."/>
        </authorList>
    </citation>
    <scope>NUCLEOTIDE SEQUENCE [LARGE SCALE GENOMIC DNA]</scope>
    <source>
        <strain evidence="1">MT8872</strain>
    </source>
</reference>
<name>A0A7E4UYJ1_PANRE</name>
<dbReference type="WBParaSite" id="Pan_g14105.t1">
    <property type="protein sequence ID" value="Pan_g14105.t1"/>
    <property type="gene ID" value="Pan_g14105"/>
</dbReference>
<dbReference type="Proteomes" id="UP000492821">
    <property type="component" value="Unassembled WGS sequence"/>
</dbReference>
<organism evidence="1 2">
    <name type="scientific">Panagrellus redivivus</name>
    <name type="common">Microworm</name>
    <dbReference type="NCBI Taxonomy" id="6233"/>
    <lineage>
        <taxon>Eukaryota</taxon>
        <taxon>Metazoa</taxon>
        <taxon>Ecdysozoa</taxon>
        <taxon>Nematoda</taxon>
        <taxon>Chromadorea</taxon>
        <taxon>Rhabditida</taxon>
        <taxon>Tylenchina</taxon>
        <taxon>Panagrolaimomorpha</taxon>
        <taxon>Panagrolaimoidea</taxon>
        <taxon>Panagrolaimidae</taxon>
        <taxon>Panagrellus</taxon>
    </lineage>
</organism>
<proteinExistence type="predicted"/>
<accession>A0A7E4UYJ1</accession>
<protein>
    <submittedName>
        <fullName evidence="2">Transposase</fullName>
    </submittedName>
</protein>
<keyword evidence="1" id="KW-1185">Reference proteome</keyword>
<sequence length="181" mass="19456">MQKTHKGLLATDVDMSPAHGPKTVMPIWGESTADGVVSAKNLQMAAPCALRGLVCRRRRAQLFGTLFPVSTVIVSLVRQHCVRGLLSIYPQAVVRGRYNCVLPVVARCPLLASRGVSKTASRTTVPPPPSVPQNMTIDAKARVEICSGIGREIANVGYMEWGVNNVKGIYNFLKAAQGISC</sequence>
<evidence type="ECO:0000313" key="1">
    <source>
        <dbReference type="Proteomes" id="UP000492821"/>
    </source>
</evidence>
<dbReference type="AlphaFoldDB" id="A0A7E4UYJ1"/>